<dbReference type="Gene3D" id="3.40.190.120">
    <property type="entry name" value="Osmoprotection protein (prox), domain 2"/>
    <property type="match status" value="1"/>
</dbReference>
<keyword evidence="4" id="KW-1185">Reference proteome</keyword>
<dbReference type="SUPFAM" id="SSF53850">
    <property type="entry name" value="Periplasmic binding protein-like II"/>
    <property type="match status" value="1"/>
</dbReference>
<reference evidence="3 4" key="1">
    <citation type="submission" date="2019-10" db="EMBL/GenBank/DDBJ databases">
        <title>Streptomyces smaragdinus sp. nov. and Streptomyces fabii sp. nov., isolated from the gut of fungus growing-termite Macrotermes natalensis.</title>
        <authorList>
            <person name="Schwitalla J."/>
            <person name="Benndorf R."/>
            <person name="Martin K."/>
            <person name="De Beer W."/>
            <person name="Kaster A.-K."/>
            <person name="Vollmers J."/>
            <person name="Poulsen M."/>
            <person name="Beemelmanns C."/>
        </authorList>
    </citation>
    <scope>NUCLEOTIDE SEQUENCE [LARGE SCALE GENOMIC DNA]</scope>
    <source>
        <strain evidence="3 4">RB5</strain>
    </source>
</reference>
<organism evidence="3 4">
    <name type="scientific">Streptomyces smaragdinus</name>
    <dbReference type="NCBI Taxonomy" id="2585196"/>
    <lineage>
        <taxon>Bacteria</taxon>
        <taxon>Bacillati</taxon>
        <taxon>Actinomycetota</taxon>
        <taxon>Actinomycetes</taxon>
        <taxon>Kitasatosporales</taxon>
        <taxon>Streptomycetaceae</taxon>
        <taxon>Streptomyces</taxon>
    </lineage>
</organism>
<evidence type="ECO:0000256" key="1">
    <source>
        <dbReference type="SAM" id="SignalP"/>
    </source>
</evidence>
<feature type="domain" description="ABC-type glycine betaine transport system substrate-binding" evidence="2">
    <location>
        <begin position="46"/>
        <end position="313"/>
    </location>
</feature>
<dbReference type="Proteomes" id="UP000466345">
    <property type="component" value="Unassembled WGS sequence"/>
</dbReference>
<accession>A0A7K0CTA0</accession>
<sequence length="322" mass="34818">MRHARLTCVLAALVALGGCGLSSGSPFVTAVSPGSVGQGKPLEGVDLTVTSKEFSEQLLLGQIAGLALKAAGASVVDRTGIQGSIGAREAVRTGEADLMYEYTGTGWITYLGHDTPVRDPKEQWRELRAEDLRRNGIDWLPPAPLDNTYAMAVNHANATRYKLRTLSDLARLNNSGAKVTYCMGAEFATRDDGFPGMAKAYGMKVPAGRIRKMDLGIVYTETANGRTCLAGSVFATDGRIPALKLVVLEDDKNFFPNYNAAPMVNEKTLREHPRIADVLNPITKKLTTEVAQRLNAEIDVDGREPHDVALDWLVEEGFVKEG</sequence>
<gene>
    <name evidence="3" type="primary">osmX</name>
    <name evidence="3" type="ORF">SRB5_68820</name>
</gene>
<dbReference type="Pfam" id="PF04069">
    <property type="entry name" value="OpuAC"/>
    <property type="match status" value="1"/>
</dbReference>
<evidence type="ECO:0000259" key="2">
    <source>
        <dbReference type="Pfam" id="PF04069"/>
    </source>
</evidence>
<dbReference type="GO" id="GO:0022857">
    <property type="term" value="F:transmembrane transporter activity"/>
    <property type="evidence" value="ECO:0007669"/>
    <property type="project" value="InterPro"/>
</dbReference>
<dbReference type="RefSeq" id="WP_323378980.1">
    <property type="nucleotide sequence ID" value="NZ_WEGJ01000065.1"/>
</dbReference>
<protein>
    <submittedName>
        <fullName evidence="3">Osmoprotectant-binding protein OsmX</fullName>
    </submittedName>
</protein>
<evidence type="ECO:0000313" key="3">
    <source>
        <dbReference type="EMBL" id="MQY16680.1"/>
    </source>
</evidence>
<keyword evidence="1" id="KW-0732">Signal</keyword>
<name>A0A7K0CTA0_9ACTN</name>
<evidence type="ECO:0000313" key="4">
    <source>
        <dbReference type="Proteomes" id="UP000466345"/>
    </source>
</evidence>
<dbReference type="EMBL" id="WEGJ01000065">
    <property type="protein sequence ID" value="MQY16680.1"/>
    <property type="molecule type" value="Genomic_DNA"/>
</dbReference>
<feature type="chain" id="PRO_5029799383" evidence="1">
    <location>
        <begin position="31"/>
        <end position="322"/>
    </location>
</feature>
<feature type="signal peptide" evidence="1">
    <location>
        <begin position="1"/>
        <end position="30"/>
    </location>
</feature>
<dbReference type="Gene3D" id="3.40.190.10">
    <property type="entry name" value="Periplasmic binding protein-like II"/>
    <property type="match status" value="1"/>
</dbReference>
<dbReference type="InterPro" id="IPR007210">
    <property type="entry name" value="ABC_Gly_betaine_transp_sub-bd"/>
</dbReference>
<dbReference type="CDD" id="cd13611">
    <property type="entry name" value="PBP2_YehZ"/>
    <property type="match status" value="1"/>
</dbReference>
<dbReference type="AlphaFoldDB" id="A0A7K0CTA0"/>
<proteinExistence type="predicted"/>
<dbReference type="PROSITE" id="PS51257">
    <property type="entry name" value="PROKAR_LIPOPROTEIN"/>
    <property type="match status" value="1"/>
</dbReference>
<comment type="caution">
    <text evidence="3">The sequence shown here is derived from an EMBL/GenBank/DDBJ whole genome shotgun (WGS) entry which is preliminary data.</text>
</comment>
<dbReference type="GO" id="GO:0043190">
    <property type="term" value="C:ATP-binding cassette (ABC) transporter complex"/>
    <property type="evidence" value="ECO:0007669"/>
    <property type="project" value="InterPro"/>
</dbReference>